<accession>A0AAW6GFI5</accession>
<dbReference type="Pfam" id="PF16370">
    <property type="entry name" value="MetallophosC"/>
    <property type="match status" value="1"/>
</dbReference>
<feature type="domain" description="Calcineurin-like phosphoesterase C-terminal" evidence="3">
    <location>
        <begin position="311"/>
        <end position="463"/>
    </location>
</feature>
<name>A0AAW6GFI5_BACUN</name>
<dbReference type="Proteomes" id="UP001214113">
    <property type="component" value="Unassembled WGS sequence"/>
</dbReference>
<evidence type="ECO:0000259" key="2">
    <source>
        <dbReference type="Pfam" id="PF00149"/>
    </source>
</evidence>
<proteinExistence type="predicted"/>
<evidence type="ECO:0000313" key="6">
    <source>
        <dbReference type="Proteomes" id="UP001214113"/>
    </source>
</evidence>
<feature type="domain" description="Calcineurin-like phosphoesterase" evidence="2">
    <location>
        <begin position="110"/>
        <end position="299"/>
    </location>
</feature>
<feature type="signal peptide" evidence="1">
    <location>
        <begin position="1"/>
        <end position="20"/>
    </location>
</feature>
<dbReference type="InterPro" id="IPR032288">
    <property type="entry name" value="Metallophos_C"/>
</dbReference>
<dbReference type="PANTHER" id="PTHR43143">
    <property type="entry name" value="METALLOPHOSPHOESTERASE, CALCINEURIN SUPERFAMILY"/>
    <property type="match status" value="1"/>
</dbReference>
<dbReference type="Pfam" id="PF00149">
    <property type="entry name" value="Metallophos"/>
    <property type="match status" value="1"/>
</dbReference>
<feature type="chain" id="PRO_5043711780" evidence="1">
    <location>
        <begin position="21"/>
        <end position="469"/>
    </location>
</feature>
<evidence type="ECO:0000313" key="5">
    <source>
        <dbReference type="EMBL" id="MDC1856872.1"/>
    </source>
</evidence>
<gene>
    <name evidence="5" type="ORF">POZ22_19120</name>
</gene>
<comment type="caution">
    <text evidence="5">The sequence shown here is derived from an EMBL/GenBank/DDBJ whole genome shotgun (WGS) entry which is preliminary data.</text>
</comment>
<dbReference type="InterPro" id="IPR032285">
    <property type="entry name" value="Metallophos_N"/>
</dbReference>
<evidence type="ECO:0000259" key="4">
    <source>
        <dbReference type="Pfam" id="PF16371"/>
    </source>
</evidence>
<feature type="domain" description="Calcineurin-like phosphoesterase N-terminal" evidence="4">
    <location>
        <begin position="25"/>
        <end position="96"/>
    </location>
</feature>
<dbReference type="EMBL" id="JAQNSB010000038">
    <property type="protein sequence ID" value="MDC1856872.1"/>
    <property type="molecule type" value="Genomic_DNA"/>
</dbReference>
<dbReference type="GO" id="GO:0016787">
    <property type="term" value="F:hydrolase activity"/>
    <property type="evidence" value="ECO:0007669"/>
    <property type="project" value="InterPro"/>
</dbReference>
<reference evidence="5" key="1">
    <citation type="submission" date="2022-10" db="EMBL/GenBank/DDBJ databases">
        <title>Human gut microbiome strain richness.</title>
        <authorList>
            <person name="Chen-Liaw A."/>
        </authorList>
    </citation>
    <scope>NUCLEOTIDE SEQUENCE</scope>
    <source>
        <strain evidence="5">BSD2780061687st1_G10_BSD2780061687b_171204</strain>
    </source>
</reference>
<organism evidence="5 6">
    <name type="scientific">Bacteroides uniformis</name>
    <dbReference type="NCBI Taxonomy" id="820"/>
    <lineage>
        <taxon>Bacteria</taxon>
        <taxon>Pseudomonadati</taxon>
        <taxon>Bacteroidota</taxon>
        <taxon>Bacteroidia</taxon>
        <taxon>Bacteroidales</taxon>
        <taxon>Bacteroidaceae</taxon>
        <taxon>Bacteroides</taxon>
    </lineage>
</organism>
<evidence type="ECO:0000259" key="3">
    <source>
        <dbReference type="Pfam" id="PF16370"/>
    </source>
</evidence>
<dbReference type="RefSeq" id="WP_217731351.1">
    <property type="nucleotide sequence ID" value="NZ_CAXKYG010000021.1"/>
</dbReference>
<evidence type="ECO:0000256" key="1">
    <source>
        <dbReference type="SAM" id="SignalP"/>
    </source>
</evidence>
<dbReference type="PANTHER" id="PTHR43143:SF1">
    <property type="entry name" value="SERINE_THREONINE-PROTEIN PHOSPHATASE CPPED1"/>
    <property type="match status" value="1"/>
</dbReference>
<dbReference type="InterPro" id="IPR004843">
    <property type="entry name" value="Calcineurin-like_PHP"/>
</dbReference>
<dbReference type="Pfam" id="PF16371">
    <property type="entry name" value="MetallophosN"/>
    <property type="match status" value="1"/>
</dbReference>
<sequence>MKKQILFVALLMAFFAGATAKEVTGKVHCNKKGMKDVVVTDGTNFTTTDQNGIYKLDAVDNADFIHIVTPSGYVASYASGTPRFYHTLSEKSLDFELFEFSAPQGAYTLFAIGDTQPGSDQAYARLETEAFPELKSYGNEYINKGMPVAAIMLGDMIWDNPETYGRYKEDLKQLGYPVYPVIGNHDHTEIYNDNHQSEQVYRLYFGPTYYAFNMGCDYYIVLDNIFYTGLRQYDEMLTAGQLEWVKQYTRYIPKGAHVFVAMHAPAKMYTSDHYLKGAEELMDLLRDYQVSILSGHSHIHSNLLLRPNVREHMVASIGGAWWLWNSRYCMDGTPMGYQVFESTPRGLTWHFKTLGMPADYQMKVFPIGTFADRLAEVCVKVWNWDETWKVEWKEDGKLKGSMTQFSAIDPDYKGYINREYAQGAKKLTWRFPVENPFIFFSAKPSPKAQEMEIIVTDHFGRQYIQKVRL</sequence>
<protein>
    <submittedName>
        <fullName evidence="5">Calcineurin-like phosphoesterase family protein</fullName>
    </submittedName>
</protein>
<keyword evidence="1" id="KW-0732">Signal</keyword>
<dbReference type="InterPro" id="IPR051918">
    <property type="entry name" value="STPP_CPPED1"/>
</dbReference>
<dbReference type="AlphaFoldDB" id="A0AAW6GFI5"/>